<evidence type="ECO:0000256" key="1">
    <source>
        <dbReference type="SAM" id="MobiDB-lite"/>
    </source>
</evidence>
<evidence type="ECO:0000313" key="2">
    <source>
        <dbReference type="EMBL" id="GDY45145.1"/>
    </source>
</evidence>
<dbReference type="EMBL" id="BJHV01000001">
    <property type="protein sequence ID" value="GDY45145.1"/>
    <property type="molecule type" value="Genomic_DNA"/>
</dbReference>
<reference evidence="2 3" key="1">
    <citation type="journal article" date="2020" name="Int. J. Syst. Evol. Microbiol.">
        <title>Reclassification of Streptomyces castelarensis and Streptomyces sporoclivatus as later heterotypic synonyms of Streptomyces antimycoticus.</title>
        <authorList>
            <person name="Komaki H."/>
            <person name="Tamura T."/>
        </authorList>
    </citation>
    <scope>NUCLEOTIDE SEQUENCE [LARGE SCALE GENOMIC DNA]</scope>
    <source>
        <strain evidence="2 3">NBRC 12839</strain>
    </source>
</reference>
<dbReference type="AlphaFoldDB" id="A0A4D4K864"/>
<feature type="region of interest" description="Disordered" evidence="1">
    <location>
        <begin position="1"/>
        <end position="68"/>
    </location>
</feature>
<accession>A0A4D4K864</accession>
<dbReference type="Proteomes" id="UP000299290">
    <property type="component" value="Unassembled WGS sequence"/>
</dbReference>
<comment type="caution">
    <text evidence="2">The sequence shown here is derived from an EMBL/GenBank/DDBJ whole genome shotgun (WGS) entry which is preliminary data.</text>
</comment>
<gene>
    <name evidence="2" type="ORF">SANT12839_060270</name>
</gene>
<organism evidence="2 3">
    <name type="scientific">Streptomyces antimycoticus</name>
    <dbReference type="NCBI Taxonomy" id="68175"/>
    <lineage>
        <taxon>Bacteria</taxon>
        <taxon>Bacillati</taxon>
        <taxon>Actinomycetota</taxon>
        <taxon>Actinomycetes</taxon>
        <taxon>Kitasatosporales</taxon>
        <taxon>Streptomycetaceae</taxon>
        <taxon>Streptomyces</taxon>
        <taxon>Streptomyces violaceusniger group</taxon>
    </lineage>
</organism>
<evidence type="ECO:0000313" key="3">
    <source>
        <dbReference type="Proteomes" id="UP000299290"/>
    </source>
</evidence>
<sequence length="68" mass="7012">MLERKDAPAAPNGNGDPPMADATSTEDITDQADIPALPEPHVRERPAHNVSGGLALLGAWPDSRAASA</sequence>
<feature type="compositionally biased region" description="Low complexity" evidence="1">
    <location>
        <begin position="8"/>
        <end position="20"/>
    </location>
</feature>
<name>A0A4D4K864_9ACTN</name>
<proteinExistence type="predicted"/>
<keyword evidence="3" id="KW-1185">Reference proteome</keyword>
<protein>
    <submittedName>
        <fullName evidence="2">Uncharacterized protein</fullName>
    </submittedName>
</protein>